<name>A0ABV9BD27_9ACTN</name>
<dbReference type="CDD" id="cd16936">
    <property type="entry name" value="HATPase_RsbW-like"/>
    <property type="match status" value="1"/>
</dbReference>
<dbReference type="NCBIfam" id="TIGR00229">
    <property type="entry name" value="sensory_box"/>
    <property type="match status" value="2"/>
</dbReference>
<dbReference type="InterPro" id="IPR000014">
    <property type="entry name" value="PAS"/>
</dbReference>
<dbReference type="PANTHER" id="PTHR43156:SF2">
    <property type="entry name" value="STAGE II SPORULATION PROTEIN E"/>
    <property type="match status" value="1"/>
</dbReference>
<dbReference type="SUPFAM" id="SSF55785">
    <property type="entry name" value="PYP-like sensor domain (PAS domain)"/>
    <property type="match status" value="2"/>
</dbReference>
<dbReference type="InterPro" id="IPR052016">
    <property type="entry name" value="Bact_Sigma-Reg"/>
</dbReference>
<sequence length="824" mass="88589">MSTDKVPGPSAHVFDEALNANVTIDEHGIVTGWNAGAEALLGYAPAQLVGRPAAGLLAEGIDERELRSLAGLPRWNGRIALRHRDGHRLEARVLAHRRAPEGGRLEWFLVCALTGLEPRAEDDALVNRHHEQVAGCQMAVFDTGRGLRRANQAWLRSLGLTEDDVRGLQPSEALDHPVVTRLERFMLRALQSGEPQAVESYMTVPGESREHAWLLFLTPLRDEDGRVRGVGAAAHDITEQYWARKRLVLLADASARVGSTLDVTRTAQELADVAVPEFADFVSVDLLASLDGVHEPPQGRSAPRGPLSLRRVAHRSVNPGTPEAVVAPGQVDDYPEGSPPVESLRSGQARLHHATDPAITEWTVRDRVRAATVREFGMHSAITVPLTARGATLGVVVFVRHQHPEVFREDDLVLAEELAARAAVCIDNARRYNRERATAVTLQRSLLPQALPVQAAVEVASRYLPAGARAGVGGDWFDVIPLSGARVALVVGDVVGHGIHASATMGRLRTAVLTLADMDLAPDELLTHLDDLVARLSAEPQDAPRPGLGAETTGDVGATCLYAVYDPVSRHCTIALAGHPAPVLVTPDGTAKLLDLPVGPPLGLGGLPFEATDIELPEGSLLALYTDGLIESRERDTDTGLSLLRQTLAQPSTPLDTLCDAVLAALLPDRPTDDIALLIARTKALDTGRVATWDIPADPVAVAPARKEATAQLDAWGLDDVGFVTELVVSELVTNAIRYGAPPIQLRLIHDRNLICEVSDASGTAPHMRRARTFDEGGRGLLLVAQLTAAWGTRQTTQGKTIWAQQTLPANLSDNFTTLLLHHR</sequence>
<feature type="domain" description="PAC" evidence="3">
    <location>
        <begin position="196"/>
        <end position="249"/>
    </location>
</feature>
<dbReference type="InterPro" id="IPR036890">
    <property type="entry name" value="HATPase_C_sf"/>
</dbReference>
<accession>A0ABV9BD27</accession>
<dbReference type="InterPro" id="IPR003018">
    <property type="entry name" value="GAF"/>
</dbReference>
<dbReference type="SMART" id="SM00331">
    <property type="entry name" value="PP2C_SIG"/>
    <property type="match status" value="1"/>
</dbReference>
<evidence type="ECO:0000256" key="1">
    <source>
        <dbReference type="ARBA" id="ARBA00022801"/>
    </source>
</evidence>
<dbReference type="PANTHER" id="PTHR43156">
    <property type="entry name" value="STAGE II SPORULATION PROTEIN E-RELATED"/>
    <property type="match status" value="1"/>
</dbReference>
<dbReference type="Pfam" id="PF08448">
    <property type="entry name" value="PAS_4"/>
    <property type="match status" value="1"/>
</dbReference>
<evidence type="ECO:0000259" key="2">
    <source>
        <dbReference type="PROSITE" id="PS50112"/>
    </source>
</evidence>
<dbReference type="SUPFAM" id="SSF55781">
    <property type="entry name" value="GAF domain-like"/>
    <property type="match status" value="1"/>
</dbReference>
<dbReference type="Pfam" id="PF07228">
    <property type="entry name" value="SpoIIE"/>
    <property type="match status" value="1"/>
</dbReference>
<protein>
    <submittedName>
        <fullName evidence="4">SpoIIE family protein phosphatase</fullName>
    </submittedName>
</protein>
<dbReference type="InterPro" id="IPR000700">
    <property type="entry name" value="PAS-assoc_C"/>
</dbReference>
<dbReference type="Pfam" id="PF00989">
    <property type="entry name" value="PAS"/>
    <property type="match status" value="1"/>
</dbReference>
<dbReference type="PROSITE" id="PS50113">
    <property type="entry name" value="PAC"/>
    <property type="match status" value="1"/>
</dbReference>
<dbReference type="Gene3D" id="3.60.40.10">
    <property type="entry name" value="PPM-type phosphatase domain"/>
    <property type="match status" value="1"/>
</dbReference>
<gene>
    <name evidence="4" type="ORF">ACFPIH_51690</name>
</gene>
<dbReference type="InterPro" id="IPR013767">
    <property type="entry name" value="PAS_fold"/>
</dbReference>
<keyword evidence="1" id="KW-0378">Hydrolase</keyword>
<dbReference type="SMART" id="SM00065">
    <property type="entry name" value="GAF"/>
    <property type="match status" value="1"/>
</dbReference>
<dbReference type="CDD" id="cd00130">
    <property type="entry name" value="PAS"/>
    <property type="match status" value="2"/>
</dbReference>
<evidence type="ECO:0000313" key="5">
    <source>
        <dbReference type="Proteomes" id="UP001595839"/>
    </source>
</evidence>
<proteinExistence type="predicted"/>
<evidence type="ECO:0000259" key="3">
    <source>
        <dbReference type="PROSITE" id="PS50113"/>
    </source>
</evidence>
<dbReference type="InterPro" id="IPR035965">
    <property type="entry name" value="PAS-like_dom_sf"/>
</dbReference>
<dbReference type="InterPro" id="IPR036457">
    <property type="entry name" value="PPM-type-like_dom_sf"/>
</dbReference>
<keyword evidence="5" id="KW-1185">Reference proteome</keyword>
<dbReference type="Gene3D" id="3.30.450.40">
    <property type="match status" value="1"/>
</dbReference>
<comment type="caution">
    <text evidence="4">The sequence shown here is derived from an EMBL/GenBank/DDBJ whole genome shotgun (WGS) entry which is preliminary data.</text>
</comment>
<dbReference type="InterPro" id="IPR003594">
    <property type="entry name" value="HATPase_dom"/>
</dbReference>
<dbReference type="Proteomes" id="UP001595839">
    <property type="component" value="Unassembled WGS sequence"/>
</dbReference>
<organism evidence="4 5">
    <name type="scientific">Streptomyces vulcanius</name>
    <dbReference type="NCBI Taxonomy" id="1441876"/>
    <lineage>
        <taxon>Bacteria</taxon>
        <taxon>Bacillati</taxon>
        <taxon>Actinomycetota</taxon>
        <taxon>Actinomycetes</taxon>
        <taxon>Kitasatosporales</taxon>
        <taxon>Streptomycetaceae</taxon>
        <taxon>Streptomyces</taxon>
    </lineage>
</organism>
<dbReference type="SUPFAM" id="SSF55874">
    <property type="entry name" value="ATPase domain of HSP90 chaperone/DNA topoisomerase II/histidine kinase"/>
    <property type="match status" value="1"/>
</dbReference>
<evidence type="ECO:0000313" key="4">
    <source>
        <dbReference type="EMBL" id="MFC4507776.1"/>
    </source>
</evidence>
<dbReference type="Gene3D" id="3.30.450.20">
    <property type="entry name" value="PAS domain"/>
    <property type="match status" value="2"/>
</dbReference>
<dbReference type="PROSITE" id="PS50112">
    <property type="entry name" value="PAS"/>
    <property type="match status" value="1"/>
</dbReference>
<dbReference type="Pfam" id="PF13581">
    <property type="entry name" value="HATPase_c_2"/>
    <property type="match status" value="1"/>
</dbReference>
<reference evidence="5" key="1">
    <citation type="journal article" date="2019" name="Int. J. Syst. Evol. Microbiol.">
        <title>The Global Catalogue of Microorganisms (GCM) 10K type strain sequencing project: providing services to taxonomists for standard genome sequencing and annotation.</title>
        <authorList>
            <consortium name="The Broad Institute Genomics Platform"/>
            <consortium name="The Broad Institute Genome Sequencing Center for Infectious Disease"/>
            <person name="Wu L."/>
            <person name="Ma J."/>
        </authorList>
    </citation>
    <scope>NUCLEOTIDE SEQUENCE [LARGE SCALE GENOMIC DNA]</scope>
    <source>
        <strain evidence="5">CGMCC 4.7177</strain>
    </source>
</reference>
<dbReference type="InterPro" id="IPR013656">
    <property type="entry name" value="PAS_4"/>
</dbReference>
<dbReference type="InterPro" id="IPR029016">
    <property type="entry name" value="GAF-like_dom_sf"/>
</dbReference>
<dbReference type="InterPro" id="IPR001932">
    <property type="entry name" value="PPM-type_phosphatase-like_dom"/>
</dbReference>
<dbReference type="EMBL" id="JBHSFK010000061">
    <property type="protein sequence ID" value="MFC4507776.1"/>
    <property type="molecule type" value="Genomic_DNA"/>
</dbReference>
<dbReference type="RefSeq" id="WP_381186575.1">
    <property type="nucleotide sequence ID" value="NZ_JBHSFK010000061.1"/>
</dbReference>
<dbReference type="Pfam" id="PF01590">
    <property type="entry name" value="GAF"/>
    <property type="match status" value="1"/>
</dbReference>
<dbReference type="SUPFAM" id="SSF81606">
    <property type="entry name" value="PP2C-like"/>
    <property type="match status" value="1"/>
</dbReference>
<dbReference type="Gene3D" id="3.30.565.10">
    <property type="entry name" value="Histidine kinase-like ATPase, C-terminal domain"/>
    <property type="match status" value="1"/>
</dbReference>
<feature type="domain" description="PAS" evidence="2">
    <location>
        <begin position="12"/>
        <end position="51"/>
    </location>
</feature>